<proteinExistence type="predicted"/>
<keyword evidence="2" id="KW-1185">Reference proteome</keyword>
<evidence type="ECO:0000313" key="1">
    <source>
        <dbReference type="EMBL" id="MEQ2201706.1"/>
    </source>
</evidence>
<accession>A0ABV0R0S3</accession>
<comment type="caution">
    <text evidence="1">The sequence shown here is derived from an EMBL/GenBank/DDBJ whole genome shotgun (WGS) entry which is preliminary data.</text>
</comment>
<organism evidence="1 2">
    <name type="scientific">Xenoophorus captivus</name>
    <dbReference type="NCBI Taxonomy" id="1517983"/>
    <lineage>
        <taxon>Eukaryota</taxon>
        <taxon>Metazoa</taxon>
        <taxon>Chordata</taxon>
        <taxon>Craniata</taxon>
        <taxon>Vertebrata</taxon>
        <taxon>Euteleostomi</taxon>
        <taxon>Actinopterygii</taxon>
        <taxon>Neopterygii</taxon>
        <taxon>Teleostei</taxon>
        <taxon>Neoteleostei</taxon>
        <taxon>Acanthomorphata</taxon>
        <taxon>Ovalentaria</taxon>
        <taxon>Atherinomorphae</taxon>
        <taxon>Cyprinodontiformes</taxon>
        <taxon>Goodeidae</taxon>
        <taxon>Xenoophorus</taxon>
    </lineage>
</organism>
<dbReference type="Proteomes" id="UP001434883">
    <property type="component" value="Unassembled WGS sequence"/>
</dbReference>
<name>A0ABV0R0S3_9TELE</name>
<gene>
    <name evidence="1" type="ORF">XENOCAPTIV_016822</name>
</gene>
<reference evidence="1 2" key="1">
    <citation type="submission" date="2021-06" db="EMBL/GenBank/DDBJ databases">
        <authorList>
            <person name="Palmer J.M."/>
        </authorList>
    </citation>
    <scope>NUCLEOTIDE SEQUENCE [LARGE SCALE GENOMIC DNA]</scope>
    <source>
        <strain evidence="1 2">XC_2019</strain>
        <tissue evidence="1">Muscle</tissue>
    </source>
</reference>
<sequence>MTKPLSAFREYCTHTVNDKIPAMVRTFMASSCCVACSELQSRQLAADRRCGRRAGCRKQLTLLHVAAALVAILINSTPISVCNEGEKHYAHYLRLSVMCRCVSGDAADSIWRGFEVCVLVPDPLATSRAIGVYRRDIMRNAVQQDRCRKPGGGHGAWWRFRQKVVDCILPVAM</sequence>
<dbReference type="EMBL" id="JAHRIN010028704">
    <property type="protein sequence ID" value="MEQ2201706.1"/>
    <property type="molecule type" value="Genomic_DNA"/>
</dbReference>
<evidence type="ECO:0000313" key="2">
    <source>
        <dbReference type="Proteomes" id="UP001434883"/>
    </source>
</evidence>
<protein>
    <submittedName>
        <fullName evidence="1">Uncharacterized protein</fullName>
    </submittedName>
</protein>